<dbReference type="GO" id="GO:0003735">
    <property type="term" value="F:structural constituent of ribosome"/>
    <property type="evidence" value="ECO:0007669"/>
    <property type="project" value="InterPro"/>
</dbReference>
<organism evidence="2 3">
    <name type="scientific">Kitasatospora indigofera</name>
    <dbReference type="NCBI Taxonomy" id="67307"/>
    <lineage>
        <taxon>Bacteria</taxon>
        <taxon>Bacillati</taxon>
        <taxon>Actinomycetota</taxon>
        <taxon>Actinomycetes</taxon>
        <taxon>Kitasatosporales</taxon>
        <taxon>Streptomycetaceae</taxon>
        <taxon>Kitasatospora</taxon>
    </lineage>
</organism>
<dbReference type="GeneID" id="95356794"/>
<comment type="caution">
    <text evidence="2">The sequence shown here is derived from an EMBL/GenBank/DDBJ whole genome shotgun (WGS) entry which is preliminary data.</text>
</comment>
<reference evidence="2" key="2">
    <citation type="submission" date="2020-09" db="EMBL/GenBank/DDBJ databases">
        <authorList>
            <person name="Sun Q."/>
            <person name="Ohkuma M."/>
        </authorList>
    </citation>
    <scope>NUCLEOTIDE SEQUENCE</scope>
    <source>
        <strain evidence="2">JCM 4646</strain>
    </source>
</reference>
<accession>A0A919GD01</accession>
<dbReference type="InterPro" id="IPR014719">
    <property type="entry name" value="Ribosomal_bL12_C/ClpS-like"/>
</dbReference>
<dbReference type="RefSeq" id="WP_190214500.1">
    <property type="nucleotide sequence ID" value="NZ_BNBO01000054.1"/>
</dbReference>
<dbReference type="AlphaFoldDB" id="A0A919GD01"/>
<dbReference type="SUPFAM" id="SSF54736">
    <property type="entry name" value="ClpS-like"/>
    <property type="match status" value="1"/>
</dbReference>
<evidence type="ECO:0000313" key="3">
    <source>
        <dbReference type="Proteomes" id="UP000617734"/>
    </source>
</evidence>
<evidence type="ECO:0000259" key="1">
    <source>
        <dbReference type="Pfam" id="PF00542"/>
    </source>
</evidence>
<protein>
    <recommendedName>
        <fullName evidence="1">Large ribosomal subunit protein bL12 C-terminal domain-containing protein</fullName>
    </recommendedName>
</protein>
<dbReference type="Pfam" id="PF00542">
    <property type="entry name" value="Ribosomal_L12"/>
    <property type="match status" value="1"/>
</dbReference>
<dbReference type="EMBL" id="BNBO01000054">
    <property type="protein sequence ID" value="GHH81750.1"/>
    <property type="molecule type" value="Genomic_DNA"/>
</dbReference>
<dbReference type="InterPro" id="IPR013823">
    <property type="entry name" value="Ribosomal_bL12_C"/>
</dbReference>
<keyword evidence="3" id="KW-1185">Reference proteome</keyword>
<dbReference type="Proteomes" id="UP000617734">
    <property type="component" value="Unassembled WGS sequence"/>
</dbReference>
<dbReference type="GO" id="GO:0006412">
    <property type="term" value="P:translation"/>
    <property type="evidence" value="ECO:0007669"/>
    <property type="project" value="InterPro"/>
</dbReference>
<gene>
    <name evidence="2" type="ORF">GCM10018781_65050</name>
</gene>
<proteinExistence type="predicted"/>
<dbReference type="Gene3D" id="3.30.1390.10">
    <property type="match status" value="1"/>
</dbReference>
<name>A0A919GD01_9ACTN</name>
<feature type="domain" description="Large ribosomal subunit protein bL12 C-terminal" evidence="1">
    <location>
        <begin position="69"/>
        <end position="97"/>
    </location>
</feature>
<reference evidence="2" key="1">
    <citation type="journal article" date="2014" name="Int. J. Syst. Evol. Microbiol.">
        <title>Complete genome sequence of Corynebacterium casei LMG S-19264T (=DSM 44701T), isolated from a smear-ripened cheese.</title>
        <authorList>
            <consortium name="US DOE Joint Genome Institute (JGI-PGF)"/>
            <person name="Walter F."/>
            <person name="Albersmeier A."/>
            <person name="Kalinowski J."/>
            <person name="Ruckert C."/>
        </authorList>
    </citation>
    <scope>NUCLEOTIDE SEQUENCE</scope>
    <source>
        <strain evidence="2">JCM 4646</strain>
    </source>
</reference>
<evidence type="ECO:0000313" key="2">
    <source>
        <dbReference type="EMBL" id="GHH81750.1"/>
    </source>
</evidence>
<sequence length="101" mass="11297">MDTALIIVLVLVLALGMLVSGIESRLRRMDRRLTDMDRRLGLIIDHLGARPGDGGVEPALRPVEALVRDGKKIHAIKAYREITGADLREAKAAVERMEEWR</sequence>